<evidence type="ECO:0000256" key="1">
    <source>
        <dbReference type="SAM" id="SignalP"/>
    </source>
</evidence>
<accession>A0A2P7QH18</accession>
<evidence type="ECO:0000313" key="3">
    <source>
        <dbReference type="Proteomes" id="UP000241167"/>
    </source>
</evidence>
<keyword evidence="3" id="KW-1185">Reference proteome</keyword>
<name>A0A2P7QH18_9SPHN</name>
<proteinExistence type="predicted"/>
<feature type="chain" id="PRO_5015176883" description="Rap1a immunity protein domain-containing protein" evidence="1">
    <location>
        <begin position="19"/>
        <end position="168"/>
    </location>
</feature>
<dbReference type="Proteomes" id="UP000241167">
    <property type="component" value="Unassembled WGS sequence"/>
</dbReference>
<comment type="caution">
    <text evidence="2">The sequence shown here is derived from an EMBL/GenBank/DDBJ whole genome shotgun (WGS) entry which is preliminary data.</text>
</comment>
<dbReference type="RefSeq" id="WP_106515223.1">
    <property type="nucleotide sequence ID" value="NZ_PXYI01000009.1"/>
</dbReference>
<organism evidence="2 3">
    <name type="scientific">Allosphingosinicella deserti</name>
    <dbReference type="NCBI Taxonomy" id="2116704"/>
    <lineage>
        <taxon>Bacteria</taxon>
        <taxon>Pseudomonadati</taxon>
        <taxon>Pseudomonadota</taxon>
        <taxon>Alphaproteobacteria</taxon>
        <taxon>Sphingomonadales</taxon>
        <taxon>Sphingomonadaceae</taxon>
        <taxon>Allosphingosinicella</taxon>
    </lineage>
</organism>
<evidence type="ECO:0000313" key="2">
    <source>
        <dbReference type="EMBL" id="PSJ37233.1"/>
    </source>
</evidence>
<keyword evidence="1" id="KW-0732">Signal</keyword>
<dbReference type="AlphaFoldDB" id="A0A2P7QH18"/>
<reference evidence="2 3" key="1">
    <citation type="submission" date="2018-03" db="EMBL/GenBank/DDBJ databases">
        <title>The draft genome of Sphingosinicella sp. GL-C-18.</title>
        <authorList>
            <person name="Liu L."/>
            <person name="Li L."/>
            <person name="Liang L."/>
            <person name="Zhang X."/>
            <person name="Wang T."/>
        </authorList>
    </citation>
    <scope>NUCLEOTIDE SEQUENCE [LARGE SCALE GENOMIC DNA]</scope>
    <source>
        <strain evidence="2 3">GL-C-18</strain>
    </source>
</reference>
<dbReference type="EMBL" id="PXYI01000009">
    <property type="protein sequence ID" value="PSJ37233.1"/>
    <property type="molecule type" value="Genomic_DNA"/>
</dbReference>
<protein>
    <recommendedName>
        <fullName evidence="4">Rap1a immunity protein domain-containing protein</fullName>
    </recommendedName>
</protein>
<sequence>MKTIIAAFLFAGSQTAAAAESPCMTRTEFNDMSLFVLPALLDGAAAKCQAYLPANAYLLTGGRTFASRLKVQSDARAEEAIAGFVKIGGSKLPEGVSGATLGSFIRDMARSEPFKKIGAGECATIDEASELLAPLPPENLANLVRLLITQSTKKDKNPPFRFCPTEAM</sequence>
<evidence type="ECO:0008006" key="4">
    <source>
        <dbReference type="Google" id="ProtNLM"/>
    </source>
</evidence>
<feature type="signal peptide" evidence="1">
    <location>
        <begin position="1"/>
        <end position="18"/>
    </location>
</feature>
<gene>
    <name evidence="2" type="ORF">C7I55_22120</name>
</gene>